<feature type="signal peptide" evidence="1">
    <location>
        <begin position="1"/>
        <end position="17"/>
    </location>
</feature>
<sequence>MKKIILLLILFSIKTTAQTSVLIDKTFIRLKNDKKSFEQFVFYGYCNCTDKFLYTSTYKDNYITSFNHLEPFPRLFESDGIKMFLDNYQKLKNKYFENIQEKYYNGYVIITKCNETYNVKNKDLRKIYNNLISDKNIQKEWIDDYMKDYLDSYFIKIQTE</sequence>
<keyword evidence="1" id="KW-0732">Signal</keyword>
<accession>A0A9X2ZNT4</accession>
<gene>
    <name evidence="2" type="ORF">OIU80_06795</name>
</gene>
<name>A0A9X2ZNT4_9FLAO</name>
<dbReference type="Proteomes" id="UP001151133">
    <property type="component" value="Unassembled WGS sequence"/>
</dbReference>
<dbReference type="EMBL" id="JAOZEV010000004">
    <property type="protein sequence ID" value="MCV9931986.1"/>
    <property type="molecule type" value="Genomic_DNA"/>
</dbReference>
<dbReference type="AlphaFoldDB" id="A0A9X2ZNT4"/>
<evidence type="ECO:0000256" key="1">
    <source>
        <dbReference type="SAM" id="SignalP"/>
    </source>
</evidence>
<organism evidence="2 3">
    <name type="scientific">Flavobacterium frigoritolerans</name>
    <dbReference type="NCBI Taxonomy" id="2987686"/>
    <lineage>
        <taxon>Bacteria</taxon>
        <taxon>Pseudomonadati</taxon>
        <taxon>Bacteroidota</taxon>
        <taxon>Flavobacteriia</taxon>
        <taxon>Flavobacteriales</taxon>
        <taxon>Flavobacteriaceae</taxon>
        <taxon>Flavobacterium</taxon>
    </lineage>
</organism>
<protein>
    <submittedName>
        <fullName evidence="2">Uncharacterized protein</fullName>
    </submittedName>
</protein>
<feature type="chain" id="PRO_5040995868" evidence="1">
    <location>
        <begin position="18"/>
        <end position="160"/>
    </location>
</feature>
<dbReference type="RefSeq" id="WP_264286288.1">
    <property type="nucleotide sequence ID" value="NZ_JAOZEV010000004.1"/>
</dbReference>
<keyword evidence="3" id="KW-1185">Reference proteome</keyword>
<comment type="caution">
    <text evidence="2">The sequence shown here is derived from an EMBL/GenBank/DDBJ whole genome shotgun (WGS) entry which is preliminary data.</text>
</comment>
<proteinExistence type="predicted"/>
<evidence type="ECO:0000313" key="2">
    <source>
        <dbReference type="EMBL" id="MCV9931986.1"/>
    </source>
</evidence>
<reference evidence="2" key="1">
    <citation type="submission" date="2022-10" db="EMBL/GenBank/DDBJ databases">
        <title>Two novel species of Flavobacterium.</title>
        <authorList>
            <person name="Liu Q."/>
            <person name="Xin Y.-H."/>
        </authorList>
    </citation>
    <scope>NUCLEOTIDE SEQUENCE</scope>
    <source>
        <strain evidence="2">LS1R47</strain>
    </source>
</reference>
<evidence type="ECO:0000313" key="3">
    <source>
        <dbReference type="Proteomes" id="UP001151133"/>
    </source>
</evidence>